<reference evidence="1" key="1">
    <citation type="journal article" date="2021" name="Proc. Natl. Acad. Sci. U.S.A.">
        <title>A Catalog of Tens of Thousands of Viruses from Human Metagenomes Reveals Hidden Associations with Chronic Diseases.</title>
        <authorList>
            <person name="Tisza M.J."/>
            <person name="Buck C.B."/>
        </authorList>
    </citation>
    <scope>NUCLEOTIDE SEQUENCE</scope>
    <source>
        <strain evidence="1">CtvxP16</strain>
    </source>
</reference>
<sequence>MDISIEKLRNALSKDDHEYINSKLETLKAEAIASLEPTIGIDSEGAKNVAKNSTLDILSDRYIVEYCRKALDDVDNDKVLLALQIQMQVVNK</sequence>
<proteinExistence type="predicted"/>
<accession>A0A8S5UTW3</accession>
<protein>
    <submittedName>
        <fullName evidence="1">Uncharacterized protein</fullName>
    </submittedName>
</protein>
<organism evidence="1">
    <name type="scientific">Myoviridae sp. ctvxP16</name>
    <dbReference type="NCBI Taxonomy" id="2825205"/>
    <lineage>
        <taxon>Viruses</taxon>
        <taxon>Duplodnaviria</taxon>
        <taxon>Heunggongvirae</taxon>
        <taxon>Uroviricota</taxon>
        <taxon>Caudoviricetes</taxon>
    </lineage>
</organism>
<name>A0A8S5UTW3_9CAUD</name>
<dbReference type="EMBL" id="BK016138">
    <property type="protein sequence ID" value="DAF97935.1"/>
    <property type="molecule type" value="Genomic_DNA"/>
</dbReference>
<evidence type="ECO:0000313" key="1">
    <source>
        <dbReference type="EMBL" id="DAF97935.1"/>
    </source>
</evidence>